<name>A0AAD8V4Y4_9PEZI</name>
<keyword evidence="2" id="KW-1185">Reference proteome</keyword>
<evidence type="ECO:0000313" key="2">
    <source>
        <dbReference type="Proteomes" id="UP001230504"/>
    </source>
</evidence>
<sequence length="213" mass="23255">MMDGYVRSSSTRHCNLCSRIFLSSFQTPACVVLSCRELLGGGGVSVPVSSLVRPVAMPFLVLPIPSASRSRVNDRGGMALISCPGVFFVYARNAACSLALHEKKNSNQLMSTLHRSLAFLLSCSSPKRQIPGGLPQHLNYNTLALPSLEQQDTMSTCVAPPRPSFRLLRCKCYHPNPFSLPEVTECCHIPRPDLQGKPKSVRSQSGRGSLRIQ</sequence>
<protein>
    <submittedName>
        <fullName evidence="1">Uncharacterized protein</fullName>
    </submittedName>
</protein>
<comment type="caution">
    <text evidence="1">The sequence shown here is derived from an EMBL/GenBank/DDBJ whole genome shotgun (WGS) entry which is preliminary data.</text>
</comment>
<reference evidence="1" key="1">
    <citation type="submission" date="2021-06" db="EMBL/GenBank/DDBJ databases">
        <title>Comparative genomics, transcriptomics and evolutionary studies reveal genomic signatures of adaptation to plant cell wall in hemibiotrophic fungi.</title>
        <authorList>
            <consortium name="DOE Joint Genome Institute"/>
            <person name="Baroncelli R."/>
            <person name="Diaz J.F."/>
            <person name="Benocci T."/>
            <person name="Peng M."/>
            <person name="Battaglia E."/>
            <person name="Haridas S."/>
            <person name="Andreopoulos W."/>
            <person name="Labutti K."/>
            <person name="Pangilinan J."/>
            <person name="Floch G.L."/>
            <person name="Makela M.R."/>
            <person name="Henrissat B."/>
            <person name="Grigoriev I.V."/>
            <person name="Crouch J.A."/>
            <person name="De Vries R.P."/>
            <person name="Sukno S.A."/>
            <person name="Thon M.R."/>
        </authorList>
    </citation>
    <scope>NUCLEOTIDE SEQUENCE</scope>
    <source>
        <strain evidence="1">CBS 125086</strain>
    </source>
</reference>
<dbReference type="GeneID" id="85435959"/>
<dbReference type="PROSITE" id="PS51257">
    <property type="entry name" value="PROKAR_LIPOPROTEIN"/>
    <property type="match status" value="1"/>
</dbReference>
<dbReference type="Proteomes" id="UP001230504">
    <property type="component" value="Unassembled WGS sequence"/>
</dbReference>
<organism evidence="1 2">
    <name type="scientific">Colletotrichum navitas</name>
    <dbReference type="NCBI Taxonomy" id="681940"/>
    <lineage>
        <taxon>Eukaryota</taxon>
        <taxon>Fungi</taxon>
        <taxon>Dikarya</taxon>
        <taxon>Ascomycota</taxon>
        <taxon>Pezizomycotina</taxon>
        <taxon>Sordariomycetes</taxon>
        <taxon>Hypocreomycetidae</taxon>
        <taxon>Glomerellales</taxon>
        <taxon>Glomerellaceae</taxon>
        <taxon>Colletotrichum</taxon>
        <taxon>Colletotrichum graminicola species complex</taxon>
    </lineage>
</organism>
<gene>
    <name evidence="1" type="ORF">LY79DRAFT_238168</name>
</gene>
<dbReference type="AlphaFoldDB" id="A0AAD8V4Y4"/>
<evidence type="ECO:0000313" key="1">
    <source>
        <dbReference type="EMBL" id="KAK1589683.1"/>
    </source>
</evidence>
<proteinExistence type="predicted"/>
<accession>A0AAD8V4Y4</accession>
<dbReference type="EMBL" id="JAHLJV010000037">
    <property type="protein sequence ID" value="KAK1589683.1"/>
    <property type="molecule type" value="Genomic_DNA"/>
</dbReference>
<dbReference type="RefSeq" id="XP_060413224.1">
    <property type="nucleotide sequence ID" value="XM_060551719.1"/>
</dbReference>